<dbReference type="PRINTS" id="PR00091">
    <property type="entry name" value="NITROGNASEII"/>
</dbReference>
<dbReference type="Pfam" id="PF13614">
    <property type="entry name" value="AAA_31"/>
    <property type="match status" value="1"/>
</dbReference>
<dbReference type="InterPro" id="IPR025669">
    <property type="entry name" value="AAA_dom"/>
</dbReference>
<dbReference type="CDD" id="cd02042">
    <property type="entry name" value="ParAB_family"/>
    <property type="match status" value="1"/>
</dbReference>
<dbReference type="InterPro" id="IPR027417">
    <property type="entry name" value="P-loop_NTPase"/>
</dbReference>
<dbReference type="FunFam" id="3.40.50.300:FF:000285">
    <property type="entry name" value="Sporulation initiation inhibitor Soj"/>
    <property type="match status" value="1"/>
</dbReference>
<dbReference type="EMBL" id="DVGA01000080">
    <property type="protein sequence ID" value="HIQ79144.1"/>
    <property type="molecule type" value="Genomic_DNA"/>
</dbReference>
<evidence type="ECO:0000313" key="7">
    <source>
        <dbReference type="Proteomes" id="UP000824262"/>
    </source>
</evidence>
<gene>
    <name evidence="6" type="ORF">IAB77_07790</name>
</gene>
<organism evidence="6 7">
    <name type="scientific">Candidatus Scatomorpha intestinavium</name>
    <dbReference type="NCBI Taxonomy" id="2840922"/>
    <lineage>
        <taxon>Bacteria</taxon>
        <taxon>Bacillati</taxon>
        <taxon>Bacillota</taxon>
        <taxon>Clostridia</taxon>
        <taxon>Eubacteriales</taxon>
        <taxon>Candidatus Scatomorpha</taxon>
    </lineage>
</organism>
<accession>A0A9D1CTJ2</accession>
<name>A0A9D1CTJ2_9FIRM</name>
<dbReference type="PANTHER" id="PTHR13696:SF52">
    <property type="entry name" value="PARA FAMILY PROTEIN CT_582"/>
    <property type="match status" value="1"/>
</dbReference>
<evidence type="ECO:0000256" key="1">
    <source>
        <dbReference type="ARBA" id="ARBA00006976"/>
    </source>
</evidence>
<comment type="caution">
    <text evidence="6">The sequence shown here is derived from an EMBL/GenBank/DDBJ whole genome shotgun (WGS) entry which is preliminary data.</text>
</comment>
<sequence>MGKLIAVANQKGGVGKTTTCVNLCAALARRNRSVLLVDCDPQGNSTSGMGASKEHMPNIYDLLVRGTPAADCVVNTPYGDVLPSNKELSGATVELVDMENREFILKTALLGVKENYDYIFIDCPPSLELLTVNALTAADGLLIPVQCEYYALEGIADLMTTFRLTKKKLNPALEIQGIVLTMYDGRTNFSEEVAAEVQKFFGESVYKTRIPRNVRIAEAPSHGEPVIKYDRLSKGSRAYLHLADELIRREE</sequence>
<feature type="domain" description="AAA" evidence="5">
    <location>
        <begin position="3"/>
        <end position="175"/>
    </location>
</feature>
<comment type="similarity">
    <text evidence="1">Belongs to the ParA family.</text>
</comment>
<dbReference type="SUPFAM" id="SSF52540">
    <property type="entry name" value="P-loop containing nucleoside triphosphate hydrolases"/>
    <property type="match status" value="1"/>
</dbReference>
<evidence type="ECO:0000256" key="4">
    <source>
        <dbReference type="ARBA" id="ARBA00071824"/>
    </source>
</evidence>
<dbReference type="PIRSF" id="PIRSF009320">
    <property type="entry name" value="Nuc_binding_HP_1000"/>
    <property type="match status" value="1"/>
</dbReference>
<dbReference type="Proteomes" id="UP000824262">
    <property type="component" value="Unassembled WGS sequence"/>
</dbReference>
<evidence type="ECO:0000259" key="5">
    <source>
        <dbReference type="Pfam" id="PF13614"/>
    </source>
</evidence>
<protein>
    <recommendedName>
        <fullName evidence="4">Sporulation initiation inhibitor protein Soj</fullName>
    </recommendedName>
</protein>
<evidence type="ECO:0000313" key="6">
    <source>
        <dbReference type="EMBL" id="HIQ79144.1"/>
    </source>
</evidence>
<proteinExistence type="inferred from homology"/>
<comment type="subunit">
    <text evidence="3">Dimerizes in the presence of ATP but not ADP; ATP-binding is required for double-stranded (ds)DNA-binding. Interacts with DnaA.</text>
</comment>
<comment type="catalytic activity">
    <reaction evidence="2">
        <text>ATP + H2O = ADP + phosphate + H(+)</text>
        <dbReference type="Rhea" id="RHEA:13065"/>
        <dbReference type="ChEBI" id="CHEBI:15377"/>
        <dbReference type="ChEBI" id="CHEBI:15378"/>
        <dbReference type="ChEBI" id="CHEBI:30616"/>
        <dbReference type="ChEBI" id="CHEBI:43474"/>
        <dbReference type="ChEBI" id="CHEBI:456216"/>
    </reaction>
</comment>
<dbReference type="Gene3D" id="3.40.50.300">
    <property type="entry name" value="P-loop containing nucleotide triphosphate hydrolases"/>
    <property type="match status" value="1"/>
</dbReference>
<dbReference type="InterPro" id="IPR050678">
    <property type="entry name" value="DNA_Partitioning_ATPase"/>
</dbReference>
<evidence type="ECO:0000256" key="3">
    <source>
        <dbReference type="ARBA" id="ARBA00062323"/>
    </source>
</evidence>
<reference evidence="6" key="2">
    <citation type="journal article" date="2021" name="PeerJ">
        <title>Extensive microbial diversity within the chicken gut microbiome revealed by metagenomics and culture.</title>
        <authorList>
            <person name="Gilroy R."/>
            <person name="Ravi A."/>
            <person name="Getino M."/>
            <person name="Pursley I."/>
            <person name="Horton D.L."/>
            <person name="Alikhan N.F."/>
            <person name="Baker D."/>
            <person name="Gharbi K."/>
            <person name="Hall N."/>
            <person name="Watson M."/>
            <person name="Adriaenssens E.M."/>
            <person name="Foster-Nyarko E."/>
            <person name="Jarju S."/>
            <person name="Secka A."/>
            <person name="Antonio M."/>
            <person name="Oren A."/>
            <person name="Chaudhuri R.R."/>
            <person name="La Ragione R."/>
            <person name="Hildebrand F."/>
            <person name="Pallen M.J."/>
        </authorList>
    </citation>
    <scope>NUCLEOTIDE SEQUENCE</scope>
    <source>
        <strain evidence="6">ChiBcolR7-354</strain>
    </source>
</reference>
<evidence type="ECO:0000256" key="2">
    <source>
        <dbReference type="ARBA" id="ARBA00049360"/>
    </source>
</evidence>
<dbReference type="AlphaFoldDB" id="A0A9D1CTJ2"/>
<dbReference type="PANTHER" id="PTHR13696">
    <property type="entry name" value="P-LOOP CONTAINING NUCLEOSIDE TRIPHOSPHATE HYDROLASE"/>
    <property type="match status" value="1"/>
</dbReference>
<reference evidence="6" key="1">
    <citation type="submission" date="2020-10" db="EMBL/GenBank/DDBJ databases">
        <authorList>
            <person name="Gilroy R."/>
        </authorList>
    </citation>
    <scope>NUCLEOTIDE SEQUENCE</scope>
    <source>
        <strain evidence="6">ChiBcolR7-354</strain>
    </source>
</reference>